<evidence type="ECO:0000313" key="3">
    <source>
        <dbReference type="Proteomes" id="UP000549617"/>
    </source>
</evidence>
<comment type="caution">
    <text evidence="2">The sequence shown here is derived from an EMBL/GenBank/DDBJ whole genome shotgun (WGS) entry which is preliminary data.</text>
</comment>
<evidence type="ECO:0000259" key="1">
    <source>
        <dbReference type="Pfam" id="PF22262"/>
    </source>
</evidence>
<feature type="domain" description="DUF6950" evidence="1">
    <location>
        <begin position="1"/>
        <end position="133"/>
    </location>
</feature>
<reference evidence="2 3" key="1">
    <citation type="submission" date="2020-08" db="EMBL/GenBank/DDBJ databases">
        <title>Genomic Encyclopedia of Type Strains, Phase IV (KMG-IV): sequencing the most valuable type-strain genomes for metagenomic binning, comparative biology and taxonomic classification.</title>
        <authorList>
            <person name="Goeker M."/>
        </authorList>
    </citation>
    <scope>NUCLEOTIDE SEQUENCE [LARGE SCALE GENOMIC DNA]</scope>
    <source>
        <strain evidence="2 3">DSM 25079</strain>
    </source>
</reference>
<dbReference type="RefSeq" id="WP_184014524.1">
    <property type="nucleotide sequence ID" value="NZ_JACIJC010000001.1"/>
</dbReference>
<dbReference type="Pfam" id="PF22262">
    <property type="entry name" value="DUF6950"/>
    <property type="match status" value="1"/>
</dbReference>
<dbReference type="EMBL" id="JACIJC010000001">
    <property type="protein sequence ID" value="MBB5684286.1"/>
    <property type="molecule type" value="Genomic_DNA"/>
</dbReference>
<dbReference type="AlphaFoldDB" id="A0A7W9AF55"/>
<accession>A0A7W9AF55</accession>
<name>A0A7W9AF55_9SPHN</name>
<proteinExistence type="predicted"/>
<keyword evidence="3" id="KW-1185">Reference proteome</keyword>
<dbReference type="InterPro" id="IPR053802">
    <property type="entry name" value="DUF6950"/>
</dbReference>
<gene>
    <name evidence="2" type="ORF">FHS49_000277</name>
</gene>
<evidence type="ECO:0000313" key="2">
    <source>
        <dbReference type="EMBL" id="MBB5684286.1"/>
    </source>
</evidence>
<sequence length="134" mass="14338">MRIGTWERALADYLRAMESVVFSFGEADCALFAAGAVLAMTGNDPAKAFRGRYKSHASAVRALRQIGAGDLESTIDSLFEVKPPAFAQRGDLVWEGESVGVCIGADALFVGEEEGRSGLVRIARAAWLKAWTVG</sequence>
<organism evidence="2 3">
    <name type="scientific">Sphingobium boeckii</name>
    <dbReference type="NCBI Taxonomy" id="1082345"/>
    <lineage>
        <taxon>Bacteria</taxon>
        <taxon>Pseudomonadati</taxon>
        <taxon>Pseudomonadota</taxon>
        <taxon>Alphaproteobacteria</taxon>
        <taxon>Sphingomonadales</taxon>
        <taxon>Sphingomonadaceae</taxon>
        <taxon>Sphingobium</taxon>
    </lineage>
</organism>
<protein>
    <recommendedName>
        <fullName evidence="1">DUF6950 domain-containing protein</fullName>
    </recommendedName>
</protein>
<dbReference type="Proteomes" id="UP000549617">
    <property type="component" value="Unassembled WGS sequence"/>
</dbReference>